<dbReference type="PANTHER" id="PTHR31175">
    <property type="entry name" value="AUXIN-RESPONSIVE FAMILY PROTEIN"/>
    <property type="match status" value="1"/>
</dbReference>
<evidence type="ECO:0000313" key="3">
    <source>
        <dbReference type="Proteomes" id="UP000655225"/>
    </source>
</evidence>
<dbReference type="OrthoDB" id="1936278at2759"/>
<accession>A0A835CYY6</accession>
<dbReference type="GO" id="GO:0009733">
    <property type="term" value="P:response to auxin"/>
    <property type="evidence" value="ECO:0007669"/>
    <property type="project" value="InterPro"/>
</dbReference>
<name>A0A835CYY6_TETSI</name>
<evidence type="ECO:0000256" key="1">
    <source>
        <dbReference type="ARBA" id="ARBA00006974"/>
    </source>
</evidence>
<organism evidence="2 3">
    <name type="scientific">Tetracentron sinense</name>
    <name type="common">Spur-leaf</name>
    <dbReference type="NCBI Taxonomy" id="13715"/>
    <lineage>
        <taxon>Eukaryota</taxon>
        <taxon>Viridiplantae</taxon>
        <taxon>Streptophyta</taxon>
        <taxon>Embryophyta</taxon>
        <taxon>Tracheophyta</taxon>
        <taxon>Spermatophyta</taxon>
        <taxon>Magnoliopsida</taxon>
        <taxon>Trochodendrales</taxon>
        <taxon>Trochodendraceae</taxon>
        <taxon>Tetracentron</taxon>
    </lineage>
</organism>
<gene>
    <name evidence="2" type="ORF">HHK36_031122</name>
</gene>
<sequence>MVSPKRLIAMARKWGKLAAMGRRRISLPKATNGLADRGHFIVYTTDNKRFLVPLPYLSSKIFRELFKMSEDEFGLPSDGPITLPCDAVFLEYEDVFQNSKDLEKALLVSLASASLMQRAVTSAVAVFALC</sequence>
<comment type="similarity">
    <text evidence="1">Belongs to the ARG7 family.</text>
</comment>
<dbReference type="Pfam" id="PF02519">
    <property type="entry name" value="Auxin_inducible"/>
    <property type="match status" value="1"/>
</dbReference>
<dbReference type="InterPro" id="IPR003676">
    <property type="entry name" value="SAUR_fam"/>
</dbReference>
<dbReference type="OMA" id="PERAGHF"/>
<reference evidence="2 3" key="1">
    <citation type="submission" date="2020-04" db="EMBL/GenBank/DDBJ databases">
        <title>Plant Genome Project.</title>
        <authorList>
            <person name="Zhang R.-G."/>
        </authorList>
    </citation>
    <scope>NUCLEOTIDE SEQUENCE [LARGE SCALE GENOMIC DNA]</scope>
    <source>
        <strain evidence="2">YNK0</strain>
        <tissue evidence="2">Leaf</tissue>
    </source>
</reference>
<dbReference type="AlphaFoldDB" id="A0A835CYY6"/>
<dbReference type="EMBL" id="JABCRI010000024">
    <property type="protein sequence ID" value="KAF8377737.1"/>
    <property type="molecule type" value="Genomic_DNA"/>
</dbReference>
<protein>
    <submittedName>
        <fullName evidence="2">Uncharacterized protein</fullName>
    </submittedName>
</protein>
<keyword evidence="3" id="KW-1185">Reference proteome</keyword>
<comment type="caution">
    <text evidence="2">The sequence shown here is derived from an EMBL/GenBank/DDBJ whole genome shotgun (WGS) entry which is preliminary data.</text>
</comment>
<proteinExistence type="inferred from homology"/>
<evidence type="ECO:0000313" key="2">
    <source>
        <dbReference type="EMBL" id="KAF8377737.1"/>
    </source>
</evidence>
<dbReference type="Proteomes" id="UP000655225">
    <property type="component" value="Unassembled WGS sequence"/>
</dbReference>